<dbReference type="EMBL" id="CAVLGL010000088">
    <property type="protein sequence ID" value="CAK1593503.1"/>
    <property type="molecule type" value="Genomic_DNA"/>
</dbReference>
<dbReference type="GO" id="GO:0072686">
    <property type="term" value="C:mitotic spindle"/>
    <property type="evidence" value="ECO:0007669"/>
    <property type="project" value="InterPro"/>
</dbReference>
<organism evidence="1 2">
    <name type="scientific">Parnassius mnemosyne</name>
    <name type="common">clouded apollo</name>
    <dbReference type="NCBI Taxonomy" id="213953"/>
    <lineage>
        <taxon>Eukaryota</taxon>
        <taxon>Metazoa</taxon>
        <taxon>Ecdysozoa</taxon>
        <taxon>Arthropoda</taxon>
        <taxon>Hexapoda</taxon>
        <taxon>Insecta</taxon>
        <taxon>Pterygota</taxon>
        <taxon>Neoptera</taxon>
        <taxon>Endopterygota</taxon>
        <taxon>Lepidoptera</taxon>
        <taxon>Glossata</taxon>
        <taxon>Ditrysia</taxon>
        <taxon>Papilionoidea</taxon>
        <taxon>Papilionidae</taxon>
        <taxon>Parnassiinae</taxon>
        <taxon>Parnassini</taxon>
        <taxon>Parnassius</taxon>
        <taxon>Driopa</taxon>
    </lineage>
</organism>
<dbReference type="AlphaFoldDB" id="A0AAV1LDY4"/>
<evidence type="ECO:0000313" key="2">
    <source>
        <dbReference type="Proteomes" id="UP001314205"/>
    </source>
</evidence>
<sequence length="72" mass="8342">MSNVSVTSSKREKLTSDLLQEVESVRAMNVSLRAYLDHLRAFRKNLIAVNENCKQLSKVNTQWIEMISTMKR</sequence>
<comment type="caution">
    <text evidence="1">The sequence shown here is derived from an EMBL/GenBank/DDBJ whole genome shotgun (WGS) entry which is preliminary data.</text>
</comment>
<dbReference type="GO" id="GO:0042729">
    <property type="term" value="C:DASH complex"/>
    <property type="evidence" value="ECO:0007669"/>
    <property type="project" value="InterPro"/>
</dbReference>
<accession>A0AAV1LDY4</accession>
<protein>
    <submittedName>
        <fullName evidence="1">Uncharacterized protein</fullName>
    </submittedName>
</protein>
<dbReference type="GO" id="GO:0000278">
    <property type="term" value="P:mitotic cell cycle"/>
    <property type="evidence" value="ECO:0007669"/>
    <property type="project" value="InterPro"/>
</dbReference>
<dbReference type="Pfam" id="PF08651">
    <property type="entry name" value="DASH_Duo1"/>
    <property type="match status" value="1"/>
</dbReference>
<proteinExistence type="predicted"/>
<gene>
    <name evidence="1" type="ORF">PARMNEM_LOCUS13272</name>
</gene>
<dbReference type="InterPro" id="IPR013960">
    <property type="entry name" value="DASH_Duo1"/>
</dbReference>
<dbReference type="Proteomes" id="UP001314205">
    <property type="component" value="Unassembled WGS sequence"/>
</dbReference>
<keyword evidence="2" id="KW-1185">Reference proteome</keyword>
<name>A0AAV1LDY4_9NEOP</name>
<reference evidence="1 2" key="1">
    <citation type="submission" date="2023-11" db="EMBL/GenBank/DDBJ databases">
        <authorList>
            <person name="Hedman E."/>
            <person name="Englund M."/>
            <person name="Stromberg M."/>
            <person name="Nyberg Akerstrom W."/>
            <person name="Nylinder S."/>
            <person name="Jareborg N."/>
            <person name="Kallberg Y."/>
            <person name="Kronander E."/>
        </authorList>
    </citation>
    <scope>NUCLEOTIDE SEQUENCE [LARGE SCALE GENOMIC DNA]</scope>
</reference>
<evidence type="ECO:0000313" key="1">
    <source>
        <dbReference type="EMBL" id="CAK1593503.1"/>
    </source>
</evidence>